<dbReference type="EMBL" id="NEDP02076732">
    <property type="protein sequence ID" value="OWF35341.1"/>
    <property type="molecule type" value="Genomic_DNA"/>
</dbReference>
<sequence length="98" mass="10831">MNLKIVCTALVLSTLLLLSHASQSQPSTRALSRLLGQQPLLFGRRGMNPNMNSLFFGKRSMYNSPTNVEDVREALASIYSICQTVMQTKANLVDSEDP</sequence>
<feature type="chain" id="PRO_5036031257" evidence="1">
    <location>
        <begin position="22"/>
        <end position="98"/>
    </location>
</feature>
<organism evidence="3 4">
    <name type="scientific">Mizuhopecten yessoensis</name>
    <name type="common">Japanese scallop</name>
    <name type="synonym">Patinopecten yessoensis</name>
    <dbReference type="NCBI Taxonomy" id="6573"/>
    <lineage>
        <taxon>Eukaryota</taxon>
        <taxon>Metazoa</taxon>
        <taxon>Spiralia</taxon>
        <taxon>Lophotrochozoa</taxon>
        <taxon>Mollusca</taxon>
        <taxon>Bivalvia</taxon>
        <taxon>Autobranchia</taxon>
        <taxon>Pteriomorphia</taxon>
        <taxon>Pectinida</taxon>
        <taxon>Pectinoidea</taxon>
        <taxon>Pectinidae</taxon>
        <taxon>Mizuhopecten</taxon>
    </lineage>
</organism>
<dbReference type="STRING" id="6573.A0A210PFW1"/>
<evidence type="ECO:0000313" key="4">
    <source>
        <dbReference type="Proteomes" id="UP000242188"/>
    </source>
</evidence>
<evidence type="ECO:0000313" key="2">
    <source>
        <dbReference type="EMBL" id="AXN93487.1"/>
    </source>
</evidence>
<evidence type="ECO:0000256" key="1">
    <source>
        <dbReference type="SAM" id="SignalP"/>
    </source>
</evidence>
<feature type="signal peptide" evidence="1">
    <location>
        <begin position="1"/>
        <end position="21"/>
    </location>
</feature>
<proteinExistence type="evidence at transcript level"/>
<keyword evidence="1" id="KW-0732">Signal</keyword>
<dbReference type="EMBL" id="MH045219">
    <property type="protein sequence ID" value="AXN93487.1"/>
    <property type="molecule type" value="mRNA"/>
</dbReference>
<keyword evidence="4" id="KW-1185">Reference proteome</keyword>
<dbReference type="AlphaFoldDB" id="A0A210PFW1"/>
<dbReference type="Proteomes" id="UP000242188">
    <property type="component" value="Unassembled WGS sequence"/>
</dbReference>
<evidence type="ECO:0000313" key="3">
    <source>
        <dbReference type="EMBL" id="OWF35341.1"/>
    </source>
</evidence>
<protein>
    <submittedName>
        <fullName evidence="2">FFamide</fullName>
    </submittedName>
</protein>
<name>A0A210PFW1_MIZYE</name>
<accession>A0A210PFW1</accession>
<reference evidence="2" key="2">
    <citation type="submission" date="2018-03" db="EMBL/GenBank/DDBJ databases">
        <title>Identification and characterization of neuropeptides by transcriptome and proteome analyses in a bivalve mollusc Patinopecten yessoensis.</title>
        <authorList>
            <person name="Zhang M."/>
            <person name="Wang Y."/>
            <person name="Li Y."/>
            <person name="Li W."/>
            <person name="Li R."/>
            <person name="Xie X."/>
            <person name="Wang S."/>
            <person name="Hu X."/>
            <person name="Zhang L."/>
            <person name="Bao Z."/>
        </authorList>
    </citation>
    <scope>NUCLEOTIDE SEQUENCE</scope>
    <source>
        <tissue evidence="2">Ganglion</tissue>
    </source>
</reference>
<gene>
    <name evidence="3" type="ORF">KP79_PYT03909</name>
</gene>
<reference evidence="3 4" key="1">
    <citation type="journal article" date="2017" name="Nat. Ecol. Evol.">
        <title>Scallop genome provides insights into evolution of bilaterian karyotype and development.</title>
        <authorList>
            <person name="Wang S."/>
            <person name="Zhang J."/>
            <person name="Jiao W."/>
            <person name="Li J."/>
            <person name="Xun X."/>
            <person name="Sun Y."/>
            <person name="Guo X."/>
            <person name="Huan P."/>
            <person name="Dong B."/>
            <person name="Zhang L."/>
            <person name="Hu X."/>
            <person name="Sun X."/>
            <person name="Wang J."/>
            <person name="Zhao C."/>
            <person name="Wang Y."/>
            <person name="Wang D."/>
            <person name="Huang X."/>
            <person name="Wang R."/>
            <person name="Lv J."/>
            <person name="Li Y."/>
            <person name="Zhang Z."/>
            <person name="Liu B."/>
            <person name="Lu W."/>
            <person name="Hui Y."/>
            <person name="Liang J."/>
            <person name="Zhou Z."/>
            <person name="Hou R."/>
            <person name="Li X."/>
            <person name="Liu Y."/>
            <person name="Li H."/>
            <person name="Ning X."/>
            <person name="Lin Y."/>
            <person name="Zhao L."/>
            <person name="Xing Q."/>
            <person name="Dou J."/>
            <person name="Li Y."/>
            <person name="Mao J."/>
            <person name="Guo H."/>
            <person name="Dou H."/>
            <person name="Li T."/>
            <person name="Mu C."/>
            <person name="Jiang W."/>
            <person name="Fu Q."/>
            <person name="Fu X."/>
            <person name="Miao Y."/>
            <person name="Liu J."/>
            <person name="Yu Q."/>
            <person name="Li R."/>
            <person name="Liao H."/>
            <person name="Li X."/>
            <person name="Kong Y."/>
            <person name="Jiang Z."/>
            <person name="Chourrout D."/>
            <person name="Li R."/>
            <person name="Bao Z."/>
        </authorList>
    </citation>
    <scope>NUCLEOTIDE SEQUENCE [LARGE SCALE GENOMIC DNA]</scope>
    <source>
        <strain evidence="3 4">PY_sf001</strain>
    </source>
</reference>